<dbReference type="EMBL" id="CM047580">
    <property type="protein sequence ID" value="KAI9921079.1"/>
    <property type="molecule type" value="Genomic_DNA"/>
</dbReference>
<protein>
    <submittedName>
        <fullName evidence="1">Uncharacterized protein</fullName>
    </submittedName>
</protein>
<dbReference type="Proteomes" id="UP001163321">
    <property type="component" value="Chromosome 1"/>
</dbReference>
<reference evidence="1 2" key="1">
    <citation type="journal article" date="2022" name="bioRxiv">
        <title>The genome of the oomycete Peronosclerospora sorghi, a cosmopolitan pathogen of maize and sorghum, is inflated with dispersed pseudogenes.</title>
        <authorList>
            <person name="Fletcher K."/>
            <person name="Martin F."/>
            <person name="Isakeit T."/>
            <person name="Cavanaugh K."/>
            <person name="Magill C."/>
            <person name="Michelmore R."/>
        </authorList>
    </citation>
    <scope>NUCLEOTIDE SEQUENCE [LARGE SCALE GENOMIC DNA]</scope>
    <source>
        <strain evidence="1">P6</strain>
    </source>
</reference>
<gene>
    <name evidence="1" type="ORF">PsorP6_000382</name>
</gene>
<organism evidence="1 2">
    <name type="scientific">Peronosclerospora sorghi</name>
    <dbReference type="NCBI Taxonomy" id="230839"/>
    <lineage>
        <taxon>Eukaryota</taxon>
        <taxon>Sar</taxon>
        <taxon>Stramenopiles</taxon>
        <taxon>Oomycota</taxon>
        <taxon>Peronosporomycetes</taxon>
        <taxon>Peronosporales</taxon>
        <taxon>Peronosporaceae</taxon>
        <taxon>Peronosclerospora</taxon>
    </lineage>
</organism>
<accession>A0ACC0WSP8</accession>
<evidence type="ECO:0000313" key="1">
    <source>
        <dbReference type="EMBL" id="KAI9921079.1"/>
    </source>
</evidence>
<comment type="caution">
    <text evidence="1">The sequence shown here is derived from an EMBL/GenBank/DDBJ whole genome shotgun (WGS) entry which is preliminary data.</text>
</comment>
<proteinExistence type="predicted"/>
<evidence type="ECO:0000313" key="2">
    <source>
        <dbReference type="Proteomes" id="UP001163321"/>
    </source>
</evidence>
<name>A0ACC0WSP8_9STRA</name>
<sequence length="153" mass="17674">MNRVPVAVALFHATVIRNLLHCSYVAIHFLTKLFLFNRAKIIGRLEELVGRASARDPRMCQCLLCGESIGRIHLCQIIMSITYRTTATEQHVYDDSQRPHVYGHGVCLTLQHLRSKVTSCSQERGRFVICIQQFCKTKIDDFNLRSERFARQH</sequence>
<keyword evidence="2" id="KW-1185">Reference proteome</keyword>